<evidence type="ECO:0000313" key="2">
    <source>
        <dbReference type="EMBL" id="ERN18585.1"/>
    </source>
</evidence>
<dbReference type="AlphaFoldDB" id="U5D8Q8"/>
<dbReference type="Proteomes" id="UP000017836">
    <property type="component" value="Unassembled WGS sequence"/>
</dbReference>
<reference evidence="3" key="1">
    <citation type="journal article" date="2013" name="Science">
        <title>The Amborella genome and the evolution of flowering plants.</title>
        <authorList>
            <consortium name="Amborella Genome Project"/>
        </authorList>
    </citation>
    <scope>NUCLEOTIDE SEQUENCE [LARGE SCALE GENOMIC DNA]</scope>
</reference>
<proteinExistence type="predicted"/>
<evidence type="ECO:0000256" key="1">
    <source>
        <dbReference type="SAM" id="MobiDB-lite"/>
    </source>
</evidence>
<gene>
    <name evidence="2" type="ORF">AMTR_s00065p00133740</name>
</gene>
<keyword evidence="3" id="KW-1185">Reference proteome</keyword>
<accession>U5D8Q8</accession>
<organism evidence="2 3">
    <name type="scientific">Amborella trichopoda</name>
    <dbReference type="NCBI Taxonomy" id="13333"/>
    <lineage>
        <taxon>Eukaryota</taxon>
        <taxon>Viridiplantae</taxon>
        <taxon>Streptophyta</taxon>
        <taxon>Embryophyta</taxon>
        <taxon>Tracheophyta</taxon>
        <taxon>Spermatophyta</taxon>
        <taxon>Magnoliopsida</taxon>
        <taxon>Amborellales</taxon>
        <taxon>Amborellaceae</taxon>
        <taxon>Amborella</taxon>
    </lineage>
</organism>
<feature type="compositionally biased region" description="Gly residues" evidence="1">
    <location>
        <begin position="13"/>
        <end position="22"/>
    </location>
</feature>
<protein>
    <submittedName>
        <fullName evidence="2">Uncharacterized protein</fullName>
    </submittedName>
</protein>
<dbReference type="HOGENOM" id="CLU_2213487_0_0_1"/>
<dbReference type="Gramene" id="ERN18585">
    <property type="protein sequence ID" value="ERN18585"/>
    <property type="gene ID" value="AMTR_s00065p00133740"/>
</dbReference>
<dbReference type="EMBL" id="KI392088">
    <property type="protein sequence ID" value="ERN18585.1"/>
    <property type="molecule type" value="Genomic_DNA"/>
</dbReference>
<feature type="region of interest" description="Disordered" evidence="1">
    <location>
        <begin position="1"/>
        <end position="26"/>
    </location>
</feature>
<evidence type="ECO:0000313" key="3">
    <source>
        <dbReference type="Proteomes" id="UP000017836"/>
    </source>
</evidence>
<sequence>MTKMSTKKTSMGGSMGHGGSSGLGHEPRHMVVARGADHACDEWDVVATMGLAMHSDTWLYLEDRPHVCEGPCVRAQTARTVQTDGKKLRALQSWTLGVKWWNAVEKA</sequence>
<name>U5D8Q8_AMBTC</name>